<dbReference type="AlphaFoldDB" id="A0A433SEC0"/>
<sequence length="311" mass="32388">MSDMLPQLIQQCFNGLSLGAIYALIAIGYTIVYGIIGMINFAHGEIYMVGAYVGVVALAAMGTQAGAPVATVALLIGAAVLVSVLVTGTFGYSTEKVAYRPLRQSPRLVALISAIGMSITLQNYVALGQGAKDMAAPSLVTGGFVFHLGTDFDVNISYGRLMIIVVTVLLMIALTLFIKYSRTGRASRACSQDLRMANLLGIDTNKIISSMFVLGAVLAAVGGVLYALTFIKISPFIGFIAGIKAFTAAVLGGIGSIPGAMLGGVILGLAETFAAAYISAEYKDIVSFGLLVLILLFKPTGLLGKPEVEKV</sequence>
<keyword evidence="3" id="KW-1003">Cell membrane</keyword>
<dbReference type="OrthoDB" id="9807115at2"/>
<dbReference type="GO" id="GO:0005886">
    <property type="term" value="C:plasma membrane"/>
    <property type="evidence" value="ECO:0007669"/>
    <property type="project" value="UniProtKB-SubCell"/>
</dbReference>
<gene>
    <name evidence="11" type="primary">livH_3</name>
    <name evidence="11" type="ORF">CUZ56_00921</name>
</gene>
<keyword evidence="7 10" id="KW-1133">Transmembrane helix</keyword>
<evidence type="ECO:0000256" key="2">
    <source>
        <dbReference type="ARBA" id="ARBA00022448"/>
    </source>
</evidence>
<dbReference type="GO" id="GO:0042941">
    <property type="term" value="P:D-alanine transmembrane transport"/>
    <property type="evidence" value="ECO:0007669"/>
    <property type="project" value="TreeGrafter"/>
</dbReference>
<keyword evidence="4" id="KW-0997">Cell inner membrane</keyword>
<dbReference type="Pfam" id="PF02653">
    <property type="entry name" value="BPD_transp_2"/>
    <property type="match status" value="1"/>
</dbReference>
<dbReference type="GO" id="GO:0005304">
    <property type="term" value="F:L-valine transmembrane transporter activity"/>
    <property type="evidence" value="ECO:0007669"/>
    <property type="project" value="TreeGrafter"/>
</dbReference>
<comment type="caution">
    <text evidence="11">The sequence shown here is derived from an EMBL/GenBank/DDBJ whole genome shotgun (WGS) entry which is preliminary data.</text>
</comment>
<dbReference type="InterPro" id="IPR001851">
    <property type="entry name" value="ABC_transp_permease"/>
</dbReference>
<evidence type="ECO:0000313" key="12">
    <source>
        <dbReference type="Proteomes" id="UP000286947"/>
    </source>
</evidence>
<name>A0A433SEC0_9BURK</name>
<evidence type="ECO:0000256" key="7">
    <source>
        <dbReference type="ARBA" id="ARBA00022989"/>
    </source>
</evidence>
<keyword evidence="12" id="KW-1185">Reference proteome</keyword>
<dbReference type="RefSeq" id="WP_126978694.1">
    <property type="nucleotide sequence ID" value="NZ_PQSP01000002.1"/>
</dbReference>
<evidence type="ECO:0000256" key="4">
    <source>
        <dbReference type="ARBA" id="ARBA00022519"/>
    </source>
</evidence>
<dbReference type="GO" id="GO:1903806">
    <property type="term" value="P:L-isoleucine import across plasma membrane"/>
    <property type="evidence" value="ECO:0007669"/>
    <property type="project" value="TreeGrafter"/>
</dbReference>
<dbReference type="Proteomes" id="UP000286947">
    <property type="component" value="Unassembled WGS sequence"/>
</dbReference>
<accession>A0A433SEC0</accession>
<feature type="transmembrane region" description="Helical" evidence="10">
    <location>
        <begin position="108"/>
        <end position="127"/>
    </location>
</feature>
<feature type="transmembrane region" description="Helical" evidence="10">
    <location>
        <begin position="20"/>
        <end position="39"/>
    </location>
</feature>
<feature type="transmembrane region" description="Helical" evidence="10">
    <location>
        <begin position="207"/>
        <end position="227"/>
    </location>
</feature>
<dbReference type="CDD" id="cd06582">
    <property type="entry name" value="TM_PBP1_LivH_like"/>
    <property type="match status" value="1"/>
</dbReference>
<dbReference type="PANTHER" id="PTHR11795:SF371">
    <property type="entry name" value="HIGH-AFFINITY BRANCHED-CHAIN AMINO ACID TRANSPORT SYSTEM PERMEASE PROTEIN LIVH"/>
    <property type="match status" value="1"/>
</dbReference>
<evidence type="ECO:0000313" key="11">
    <source>
        <dbReference type="EMBL" id="RUS66984.1"/>
    </source>
</evidence>
<keyword evidence="5 10" id="KW-0812">Transmembrane</keyword>
<evidence type="ECO:0000256" key="10">
    <source>
        <dbReference type="SAM" id="Phobius"/>
    </source>
</evidence>
<feature type="transmembrane region" description="Helical" evidence="10">
    <location>
        <begin position="158"/>
        <end position="178"/>
    </location>
</feature>
<evidence type="ECO:0000256" key="8">
    <source>
        <dbReference type="ARBA" id="ARBA00023136"/>
    </source>
</evidence>
<evidence type="ECO:0000256" key="3">
    <source>
        <dbReference type="ARBA" id="ARBA00022475"/>
    </source>
</evidence>
<dbReference type="GO" id="GO:0015188">
    <property type="term" value="F:L-isoleucine transmembrane transporter activity"/>
    <property type="evidence" value="ECO:0007669"/>
    <property type="project" value="TreeGrafter"/>
</dbReference>
<evidence type="ECO:0000256" key="9">
    <source>
        <dbReference type="ARBA" id="ARBA00037998"/>
    </source>
</evidence>
<proteinExistence type="inferred from homology"/>
<dbReference type="GO" id="GO:0015192">
    <property type="term" value="F:L-phenylalanine transmembrane transporter activity"/>
    <property type="evidence" value="ECO:0007669"/>
    <property type="project" value="TreeGrafter"/>
</dbReference>
<comment type="subcellular location">
    <subcellularLocation>
        <location evidence="1">Cell membrane</location>
        <topology evidence="1">Multi-pass membrane protein</topology>
    </subcellularLocation>
</comment>
<dbReference type="PANTHER" id="PTHR11795">
    <property type="entry name" value="BRANCHED-CHAIN AMINO ACID TRANSPORT SYSTEM PERMEASE PROTEIN LIVH"/>
    <property type="match status" value="1"/>
</dbReference>
<organism evidence="11 12">
    <name type="scientific">Saezia sanguinis</name>
    <dbReference type="NCBI Taxonomy" id="1965230"/>
    <lineage>
        <taxon>Bacteria</taxon>
        <taxon>Pseudomonadati</taxon>
        <taxon>Pseudomonadota</taxon>
        <taxon>Betaproteobacteria</taxon>
        <taxon>Burkholderiales</taxon>
        <taxon>Saeziaceae</taxon>
        <taxon>Saezia</taxon>
    </lineage>
</organism>
<protein>
    <submittedName>
        <fullName evidence="11">High-affinity branched-chain amino acid transport system permease protein LivH</fullName>
    </submittedName>
</protein>
<feature type="transmembrane region" description="Helical" evidence="10">
    <location>
        <begin position="69"/>
        <end position="87"/>
    </location>
</feature>
<keyword evidence="2" id="KW-0813">Transport</keyword>
<reference evidence="11 12" key="1">
    <citation type="submission" date="2018-01" db="EMBL/GenBank/DDBJ databases">
        <title>Saezia sanguinis gen. nov., sp. nov., in the order Burkholderiales isolated from human blood.</title>
        <authorList>
            <person name="Medina-Pascual M.J."/>
            <person name="Valdezate S."/>
            <person name="Monzon S."/>
            <person name="Cuesta I."/>
            <person name="Carrasco G."/>
            <person name="Villalon P."/>
            <person name="Saez-Nieto J.A."/>
        </authorList>
    </citation>
    <scope>NUCLEOTIDE SEQUENCE [LARGE SCALE GENOMIC DNA]</scope>
    <source>
        <strain evidence="11 12">CNM695-12</strain>
    </source>
</reference>
<evidence type="ECO:0000256" key="1">
    <source>
        <dbReference type="ARBA" id="ARBA00004651"/>
    </source>
</evidence>
<feature type="transmembrane region" description="Helical" evidence="10">
    <location>
        <begin position="285"/>
        <end position="304"/>
    </location>
</feature>
<comment type="similarity">
    <text evidence="9">Belongs to the binding-protein-dependent transport system permease family. LivHM subfamily.</text>
</comment>
<dbReference type="EMBL" id="PQSP01000002">
    <property type="protein sequence ID" value="RUS66984.1"/>
    <property type="molecule type" value="Genomic_DNA"/>
</dbReference>
<evidence type="ECO:0000256" key="5">
    <source>
        <dbReference type="ARBA" id="ARBA00022692"/>
    </source>
</evidence>
<dbReference type="GO" id="GO:0015190">
    <property type="term" value="F:L-leucine transmembrane transporter activity"/>
    <property type="evidence" value="ECO:0007669"/>
    <property type="project" value="TreeGrafter"/>
</dbReference>
<evidence type="ECO:0000256" key="6">
    <source>
        <dbReference type="ARBA" id="ARBA00022970"/>
    </source>
</evidence>
<dbReference type="NCBIfam" id="NF008011">
    <property type="entry name" value="PRK10740.1"/>
    <property type="match status" value="1"/>
</dbReference>
<keyword evidence="6" id="KW-0029">Amino-acid transport</keyword>
<dbReference type="InterPro" id="IPR052157">
    <property type="entry name" value="BCAA_transport_permease"/>
</dbReference>
<keyword evidence="8 10" id="KW-0472">Membrane</keyword>
<dbReference type="GO" id="GO:0015808">
    <property type="term" value="P:L-alanine transport"/>
    <property type="evidence" value="ECO:0007669"/>
    <property type="project" value="TreeGrafter"/>
</dbReference>
<feature type="transmembrane region" description="Helical" evidence="10">
    <location>
        <begin position="46"/>
        <end position="63"/>
    </location>
</feature>